<evidence type="ECO:0000256" key="1">
    <source>
        <dbReference type="ARBA" id="ARBA00004141"/>
    </source>
</evidence>
<keyword evidence="2 5" id="KW-0812">Transmembrane</keyword>
<dbReference type="InterPro" id="IPR018045">
    <property type="entry name" value="S04_transporter_CS"/>
</dbReference>
<dbReference type="PANTHER" id="PTHR11814">
    <property type="entry name" value="SULFATE TRANSPORTER"/>
    <property type="match status" value="1"/>
</dbReference>
<dbReference type="Gene3D" id="3.30.750.24">
    <property type="entry name" value="STAS domain"/>
    <property type="match status" value="1"/>
</dbReference>
<evidence type="ECO:0000259" key="6">
    <source>
        <dbReference type="PROSITE" id="PS50801"/>
    </source>
</evidence>
<feature type="transmembrane region" description="Helical" evidence="5">
    <location>
        <begin position="159"/>
        <end position="181"/>
    </location>
</feature>
<keyword evidence="8" id="KW-1185">Reference proteome</keyword>
<feature type="transmembrane region" description="Helical" evidence="5">
    <location>
        <begin position="82"/>
        <end position="104"/>
    </location>
</feature>
<name>A0A9N9RU55_9DIPT</name>
<feature type="domain" description="STAS" evidence="6">
    <location>
        <begin position="480"/>
        <end position="573"/>
    </location>
</feature>
<dbReference type="PROSITE" id="PS01130">
    <property type="entry name" value="SLC26A"/>
    <property type="match status" value="1"/>
</dbReference>
<evidence type="ECO:0000256" key="4">
    <source>
        <dbReference type="ARBA" id="ARBA00023136"/>
    </source>
</evidence>
<feature type="transmembrane region" description="Helical" evidence="5">
    <location>
        <begin position="134"/>
        <end position="153"/>
    </location>
</feature>
<sequence>MASAHKDVELSQLNTCEKIPYDELLKNHNAKISHKIGDFVKRRLYILNWLPEYDRTKAIGDFISGVTIGLTMIPQSLAYANLANVPAIYGLYSAFMGSIVYIFLGTVKEVSIGPTSLMSIITVSYTYEKPIEYVFIMTFICGCVEMLMGVFKLGFLVDFISVPVVSAFSSSTAILVIVAQLKNLFGIKFKAKSLPLTIVRLAENINQIKIGDTALGLFAIAFLLSLKKLNELGTKSSNVKLKKFLFYFSLCRNALIVLITGFIAYTISASEMELPFKLSEEVPAGIPSFQLPSFTAKVANETVEFDEIVMDIGSGFILLPLVSILANVAIAKAFTSGKIVDATQEMIALGMCNVLGSFFKSIPTCGAFTRSAVSNQSGIQTPFAGIYSAIMALMALTLLTQYFNFIPKATLAAILICAVLSLIDIRIGSKLWNKSKIDFLSWIGCIIACIAAGVEVGLLVGVALSMINIFLKAARPNVVIYVDKKKDEQIIYVRPSEGIFFPGIDSLREKINITLIKTDYKYPVVLDLIKISSVDYTSLQGIESIIMDLNKHNLTVTFANVDEKIQRRLNLIK</sequence>
<dbReference type="Proteomes" id="UP001153620">
    <property type="component" value="Chromosome 2"/>
</dbReference>
<dbReference type="InterPro" id="IPR002645">
    <property type="entry name" value="STAS_dom"/>
</dbReference>
<keyword evidence="3 5" id="KW-1133">Transmembrane helix</keyword>
<feature type="transmembrane region" description="Helical" evidence="5">
    <location>
        <begin position="384"/>
        <end position="403"/>
    </location>
</feature>
<gene>
    <name evidence="7" type="ORF">CHIRRI_LOCUS5467</name>
</gene>
<feature type="transmembrane region" description="Helical" evidence="5">
    <location>
        <begin position="308"/>
        <end position="330"/>
    </location>
</feature>
<dbReference type="GO" id="GO:0016020">
    <property type="term" value="C:membrane"/>
    <property type="evidence" value="ECO:0007669"/>
    <property type="project" value="UniProtKB-SubCell"/>
</dbReference>
<dbReference type="OrthoDB" id="288203at2759"/>
<dbReference type="GO" id="GO:0008271">
    <property type="term" value="F:secondary active sulfate transmembrane transporter activity"/>
    <property type="evidence" value="ECO:0007669"/>
    <property type="project" value="InterPro"/>
</dbReference>
<reference evidence="7" key="1">
    <citation type="submission" date="2022-01" db="EMBL/GenBank/DDBJ databases">
        <authorList>
            <person name="King R."/>
        </authorList>
    </citation>
    <scope>NUCLEOTIDE SEQUENCE</scope>
</reference>
<evidence type="ECO:0000313" key="8">
    <source>
        <dbReference type="Proteomes" id="UP001153620"/>
    </source>
</evidence>
<feature type="transmembrane region" description="Helical" evidence="5">
    <location>
        <begin position="409"/>
        <end position="427"/>
    </location>
</feature>
<dbReference type="Pfam" id="PF01740">
    <property type="entry name" value="STAS"/>
    <property type="match status" value="1"/>
</dbReference>
<keyword evidence="4 5" id="KW-0472">Membrane</keyword>
<accession>A0A9N9RU55</accession>
<dbReference type="InterPro" id="IPR001902">
    <property type="entry name" value="SLC26A/SulP_fam"/>
</dbReference>
<organism evidence="7 8">
    <name type="scientific">Chironomus riparius</name>
    <dbReference type="NCBI Taxonomy" id="315576"/>
    <lineage>
        <taxon>Eukaryota</taxon>
        <taxon>Metazoa</taxon>
        <taxon>Ecdysozoa</taxon>
        <taxon>Arthropoda</taxon>
        <taxon>Hexapoda</taxon>
        <taxon>Insecta</taxon>
        <taxon>Pterygota</taxon>
        <taxon>Neoptera</taxon>
        <taxon>Endopterygota</taxon>
        <taxon>Diptera</taxon>
        <taxon>Nematocera</taxon>
        <taxon>Chironomoidea</taxon>
        <taxon>Chironomidae</taxon>
        <taxon>Chironominae</taxon>
        <taxon>Chironomus</taxon>
    </lineage>
</organism>
<feature type="transmembrane region" description="Helical" evidence="5">
    <location>
        <begin position="244"/>
        <end position="267"/>
    </location>
</feature>
<dbReference type="InterPro" id="IPR036513">
    <property type="entry name" value="STAS_dom_sf"/>
</dbReference>
<comment type="subcellular location">
    <subcellularLocation>
        <location evidence="1">Membrane</location>
        <topology evidence="1">Multi-pass membrane protein</topology>
    </subcellularLocation>
</comment>
<feature type="transmembrane region" description="Helical" evidence="5">
    <location>
        <begin position="439"/>
        <end position="467"/>
    </location>
</feature>
<evidence type="ECO:0000256" key="3">
    <source>
        <dbReference type="ARBA" id="ARBA00022989"/>
    </source>
</evidence>
<dbReference type="EMBL" id="OU895878">
    <property type="protein sequence ID" value="CAG9802560.1"/>
    <property type="molecule type" value="Genomic_DNA"/>
</dbReference>
<dbReference type="PROSITE" id="PS50801">
    <property type="entry name" value="STAS"/>
    <property type="match status" value="1"/>
</dbReference>
<evidence type="ECO:0000256" key="5">
    <source>
        <dbReference type="SAM" id="Phobius"/>
    </source>
</evidence>
<reference evidence="7" key="2">
    <citation type="submission" date="2022-10" db="EMBL/GenBank/DDBJ databases">
        <authorList>
            <consortium name="ENA_rothamsted_submissions"/>
            <consortium name="culmorum"/>
            <person name="King R."/>
        </authorList>
    </citation>
    <scope>NUCLEOTIDE SEQUENCE</scope>
</reference>
<dbReference type="InterPro" id="IPR011547">
    <property type="entry name" value="SLC26A/SulP_dom"/>
</dbReference>
<protein>
    <recommendedName>
        <fullName evidence="6">STAS domain-containing protein</fullName>
    </recommendedName>
</protein>
<dbReference type="AlphaFoldDB" id="A0A9N9RU55"/>
<proteinExistence type="predicted"/>
<evidence type="ECO:0000256" key="2">
    <source>
        <dbReference type="ARBA" id="ARBA00022692"/>
    </source>
</evidence>
<dbReference type="CDD" id="cd07042">
    <property type="entry name" value="STAS_SulP_like_sulfate_transporter"/>
    <property type="match status" value="1"/>
</dbReference>
<dbReference type="Pfam" id="PF00916">
    <property type="entry name" value="Sulfate_transp"/>
    <property type="match status" value="1"/>
</dbReference>
<dbReference type="SUPFAM" id="SSF52091">
    <property type="entry name" value="SpoIIaa-like"/>
    <property type="match status" value="1"/>
</dbReference>
<evidence type="ECO:0000313" key="7">
    <source>
        <dbReference type="EMBL" id="CAG9802560.1"/>
    </source>
</evidence>